<accession>X4Y7X6</accession>
<evidence type="ECO:0000313" key="2">
    <source>
        <dbReference type="EMBL" id="AHV83116.1"/>
    </source>
</evidence>
<feature type="compositionally biased region" description="Acidic residues" evidence="1">
    <location>
        <begin position="1"/>
        <end position="10"/>
    </location>
</feature>
<evidence type="ECO:0000256" key="1">
    <source>
        <dbReference type="SAM" id="MobiDB-lite"/>
    </source>
</evidence>
<evidence type="ECO:0000313" key="3">
    <source>
        <dbReference type="Proteomes" id="UP000019789"/>
    </source>
</evidence>
<organism evidence="2 3">
    <name type="scientific">Lactococcus phage P092</name>
    <dbReference type="NCBI Taxonomy" id="1476887"/>
    <lineage>
        <taxon>Viruses</taxon>
        <taxon>Duplodnaviria</taxon>
        <taxon>Heunggongvirae</taxon>
        <taxon>Uroviricota</taxon>
        <taxon>Caudoviricetes</taxon>
        <taxon>Nevevirus</taxon>
        <taxon>Nevevirus P092</taxon>
    </lineage>
</organism>
<name>X4Y7X6_9CAUD</name>
<keyword evidence="3" id="KW-1185">Reference proteome</keyword>
<sequence>MSEFDEITEDELLHYGTPRHSGRYPYGSGDNPQRNKSFLTISDEAKAELRKRGITNPSNTDIARHLGITTTEYRNKIHLASAAHKQQIYEEVQTRLARGEKAIDIAAKVGISPGSVTNYAQQAPNQVAKQKQISELSDALKKGVDKTGYLDVGLGVHTQLGVSKEKLDGTISKLKEEGYSVQTIQISQASNPKNKTTVKVLTKDDKTIKDIYDNYDKIRPIMEYAVHGDTTNLQNIETPKSLKWDQVQIKYAIPEGQKGHGTEADGRTMDGSMLIRPGAKDLNIGEGKHYAQVRIAVDDSHYLKGVALYGKESDFPKGVDVIFNTNKSKDTPREKVLKPLKDDIDGSNPFGATIKRQNKLVDDKGNFVQETDKNGKPLFDKNGNPKYKIGAMNIVNEEGDWLSWDKKLSAQFLSKQPRPVVKERLEATLKKTDEELDEILKVTNPTIKKQLLQSYSEGLESKQVHLKAVAPSRFQGHLLLPVPNMKENEVFAPNYKDGENVILIRYPHGGTFEIPELRVNNKGPGKSLIGKDAPDAIGIHPKVADKLSGADFDGDVAYVIPNNSKKYKSSPALEGLKNFEPSQYKDDPSTFTVITADNKQKQMGIVSNLINDMTLQKAPMDEIARAVRHSMVVIDSEKHKLNYKRSERDNGIDALKKKYQTHVDRIDYSKLSKTEYRNGQYKNLKAIDPEELKKFNGNYVGKGASNIISRSSQEVTTGGQVVEVPKINKRTGELTGDTKVVVRNRKQSHIITMVDDASVYLNPNSSQVEKDYVSFVNNLKARKTRVDSMIKGIKIPKKDPKAAMIYSPQVLSLKDKLDQAMLKKPKERQAQILAKKRFDTEVERQGGKDNISKDDLKKLRSQSISGARAALNLKRKPIDITEDEWDAIMNNAISSNMLSQLVQHMDDAELKKLATPKENASISRARKSKITAMLRNGYTVAQIATAIGVSTSTVSGIKSESGIETDKLAASGILGYGSDVLQHQEGKE</sequence>
<dbReference type="EMBL" id="KJ489011">
    <property type="protein sequence ID" value="AHV83116.1"/>
    <property type="molecule type" value="Genomic_DNA"/>
</dbReference>
<dbReference type="KEGG" id="vg:19526951"/>
<proteinExistence type="predicted"/>
<dbReference type="GeneID" id="19526951"/>
<dbReference type="Proteomes" id="UP000019789">
    <property type="component" value="Segment"/>
</dbReference>
<dbReference type="Gene3D" id="1.10.10.60">
    <property type="entry name" value="Homeodomain-like"/>
    <property type="match status" value="1"/>
</dbReference>
<gene>
    <name evidence="2" type="ORF">P092_0075</name>
</gene>
<feature type="region of interest" description="Disordered" evidence="1">
    <location>
        <begin position="1"/>
        <end position="35"/>
    </location>
</feature>
<reference evidence="2 3" key="1">
    <citation type="submission" date="2014-02" db="EMBL/GenBank/DDBJ databases">
        <title>Complete genome sequences of four novel Lactococcus lactis phages distantly related to the rare 1706 phage species.</title>
        <authorList>
            <person name="Kot W."/>
            <person name="Neve H."/>
            <person name="Vogensen F.K."/>
            <person name="Heller K.J."/>
            <person name="Hansen L.H."/>
        </authorList>
    </citation>
    <scope>NUCLEOTIDE SEQUENCE [LARGE SCALE GENOMIC DNA]</scope>
</reference>
<dbReference type="RefSeq" id="YP_009035136.1">
    <property type="nucleotide sequence ID" value="NC_024203.1"/>
</dbReference>
<protein>
    <submittedName>
        <fullName evidence="2">Uncharacterized protein</fullName>
    </submittedName>
</protein>